<evidence type="ECO:0000313" key="2">
    <source>
        <dbReference type="Proteomes" id="UP001234297"/>
    </source>
</evidence>
<keyword evidence="2" id="KW-1185">Reference proteome</keyword>
<name>A0ACC2KLU4_PERAE</name>
<proteinExistence type="predicted"/>
<organism evidence="1 2">
    <name type="scientific">Persea americana</name>
    <name type="common">Avocado</name>
    <dbReference type="NCBI Taxonomy" id="3435"/>
    <lineage>
        <taxon>Eukaryota</taxon>
        <taxon>Viridiplantae</taxon>
        <taxon>Streptophyta</taxon>
        <taxon>Embryophyta</taxon>
        <taxon>Tracheophyta</taxon>
        <taxon>Spermatophyta</taxon>
        <taxon>Magnoliopsida</taxon>
        <taxon>Magnoliidae</taxon>
        <taxon>Laurales</taxon>
        <taxon>Lauraceae</taxon>
        <taxon>Persea</taxon>
    </lineage>
</organism>
<reference evidence="1 2" key="1">
    <citation type="journal article" date="2022" name="Hortic Res">
        <title>A haplotype resolved chromosomal level avocado genome allows analysis of novel avocado genes.</title>
        <authorList>
            <person name="Nath O."/>
            <person name="Fletcher S.J."/>
            <person name="Hayward A."/>
            <person name="Shaw L.M."/>
            <person name="Masouleh A.K."/>
            <person name="Furtado A."/>
            <person name="Henry R.J."/>
            <person name="Mitter N."/>
        </authorList>
    </citation>
    <scope>NUCLEOTIDE SEQUENCE [LARGE SCALE GENOMIC DNA]</scope>
    <source>
        <strain evidence="2">cv. Hass</strain>
    </source>
</reference>
<protein>
    <submittedName>
        <fullName evidence="1">Uncharacterized protein</fullName>
    </submittedName>
</protein>
<gene>
    <name evidence="1" type="ORF">MRB53_030648</name>
</gene>
<evidence type="ECO:0000313" key="1">
    <source>
        <dbReference type="EMBL" id="KAJ8622119.1"/>
    </source>
</evidence>
<comment type="caution">
    <text evidence="1">The sequence shown here is derived from an EMBL/GenBank/DDBJ whole genome shotgun (WGS) entry which is preliminary data.</text>
</comment>
<accession>A0ACC2KLU4</accession>
<dbReference type="Proteomes" id="UP001234297">
    <property type="component" value="Chromosome 10"/>
</dbReference>
<sequence>MQTANESHPDSHRVDSYSNDSDRDLYTIPSYSSWFSWDEIHQNEKIAHSDYFNSTSISKTPKIYKEYRDFIINKFREDPIRRLTFTEVRKCLIGDVGSIHKIFRFLKNWGLINFGVRPSDVYCGGAAENLGRFDSGARSSDSDCNRGDEDEVRLGRLKVVVEEGAPSGIRVAEFPNSTKVLAAAPGEAAVGSGCEEVGEDGFRLPPLTSYSDAFGEAGRKKGCWNCGAVCVSGYYESVKQGGSVICAKCFKNENYEESKLADDFKLIDVDGTGNFGTDVWTDSETMLLLEAVTKYGADWNLAERHVRTKTKLDCISRLIQLPFGEHLLNASVIKGVDRSSSYHASDVKQMGTTSATEPQEEPSRTEDQHHECMMSADVAAGQVEDGDGSGRPLKRRCITSSGDAGSSLMKQVARLSTIVGPHVAAAAAKAAVASLCNENPCAIKFYEAEEDDTSHDLGFPTLNNETTRVIEGADTDMVKHKQSDSLEATSEKSGPSTLQIRVAIATALGAAAAHAKLLADQEEREMEHLMAIIIEAQLRKIECKVKHFEELELIMEKEYSQVQQLKDSNLSDQIEVLQHALNAGISRWKDDSSKLSTNHLL</sequence>
<dbReference type="EMBL" id="CM056818">
    <property type="protein sequence ID" value="KAJ8622119.1"/>
    <property type="molecule type" value="Genomic_DNA"/>
</dbReference>